<dbReference type="SMART" id="SM00100">
    <property type="entry name" value="cNMP"/>
    <property type="match status" value="1"/>
</dbReference>
<dbReference type="GO" id="GO:0005952">
    <property type="term" value="C:cAMP-dependent protein kinase complex"/>
    <property type="evidence" value="ECO:0007669"/>
    <property type="project" value="InterPro"/>
</dbReference>
<dbReference type="SUPFAM" id="SSF51206">
    <property type="entry name" value="cAMP-binding domain-like"/>
    <property type="match status" value="1"/>
</dbReference>
<sequence>MDINELKQFEIFKNLNDKEVSLFKEKMKKITIPEGENFIVEGDVGDSIYLLLKGNVRINQALTLSMHKGGLDNREKAIINLSANIKPLFGEMSLFDKEDRRSASVIAITECQLGQLMKDDLFSICDKNTDIGYKVMKNLSKILSRKVIETNQNVLKLTTAFSLVLER</sequence>
<gene>
    <name evidence="2" type="ORF">METZ01_LOCUS7843</name>
</gene>
<dbReference type="CDD" id="cd00038">
    <property type="entry name" value="CAP_ED"/>
    <property type="match status" value="1"/>
</dbReference>
<dbReference type="PANTHER" id="PTHR11635">
    <property type="entry name" value="CAMP-DEPENDENT PROTEIN KINASE REGULATORY CHAIN"/>
    <property type="match status" value="1"/>
</dbReference>
<dbReference type="InterPro" id="IPR050503">
    <property type="entry name" value="cAMP-dep_PK_reg_su-like"/>
</dbReference>
<dbReference type="InterPro" id="IPR018488">
    <property type="entry name" value="cNMP-bd_CS"/>
</dbReference>
<dbReference type="Pfam" id="PF00027">
    <property type="entry name" value="cNMP_binding"/>
    <property type="match status" value="1"/>
</dbReference>
<accession>A0A381NKV8</accession>
<dbReference type="InterPro" id="IPR018490">
    <property type="entry name" value="cNMP-bd_dom_sf"/>
</dbReference>
<dbReference type="GO" id="GO:0004862">
    <property type="term" value="F:cAMP-dependent protein kinase inhibitor activity"/>
    <property type="evidence" value="ECO:0007669"/>
    <property type="project" value="TreeGrafter"/>
</dbReference>
<dbReference type="EMBL" id="UINC01000421">
    <property type="protein sequence ID" value="SUZ54989.1"/>
    <property type="molecule type" value="Genomic_DNA"/>
</dbReference>
<dbReference type="GO" id="GO:0005829">
    <property type="term" value="C:cytosol"/>
    <property type="evidence" value="ECO:0007669"/>
    <property type="project" value="TreeGrafter"/>
</dbReference>
<dbReference type="InterPro" id="IPR000595">
    <property type="entry name" value="cNMP-bd_dom"/>
</dbReference>
<organism evidence="2">
    <name type="scientific">marine metagenome</name>
    <dbReference type="NCBI Taxonomy" id="408172"/>
    <lineage>
        <taxon>unclassified sequences</taxon>
        <taxon>metagenomes</taxon>
        <taxon>ecological metagenomes</taxon>
    </lineage>
</organism>
<dbReference type="PROSITE" id="PS00889">
    <property type="entry name" value="CNMP_BINDING_2"/>
    <property type="match status" value="1"/>
</dbReference>
<dbReference type="PANTHER" id="PTHR11635:SF152">
    <property type="entry name" value="CAMP-DEPENDENT PROTEIN KINASE TYPE I REGULATORY SUBUNIT-RELATED"/>
    <property type="match status" value="1"/>
</dbReference>
<protein>
    <recommendedName>
        <fullName evidence="1">Cyclic nucleotide-binding domain-containing protein</fullName>
    </recommendedName>
</protein>
<dbReference type="PROSITE" id="PS50042">
    <property type="entry name" value="CNMP_BINDING_3"/>
    <property type="match status" value="1"/>
</dbReference>
<dbReference type="InterPro" id="IPR014710">
    <property type="entry name" value="RmlC-like_jellyroll"/>
</dbReference>
<dbReference type="GO" id="GO:0034236">
    <property type="term" value="F:protein kinase A catalytic subunit binding"/>
    <property type="evidence" value="ECO:0007669"/>
    <property type="project" value="TreeGrafter"/>
</dbReference>
<evidence type="ECO:0000313" key="2">
    <source>
        <dbReference type="EMBL" id="SUZ54989.1"/>
    </source>
</evidence>
<name>A0A381NKV8_9ZZZZ</name>
<feature type="domain" description="Cyclic nucleotide-binding" evidence="1">
    <location>
        <begin position="11"/>
        <end position="142"/>
    </location>
</feature>
<reference evidence="2" key="1">
    <citation type="submission" date="2018-05" db="EMBL/GenBank/DDBJ databases">
        <authorList>
            <person name="Lanie J.A."/>
            <person name="Ng W.-L."/>
            <person name="Kazmierczak K.M."/>
            <person name="Andrzejewski T.M."/>
            <person name="Davidsen T.M."/>
            <person name="Wayne K.J."/>
            <person name="Tettelin H."/>
            <person name="Glass J.I."/>
            <person name="Rusch D."/>
            <person name="Podicherti R."/>
            <person name="Tsui H.-C.T."/>
            <person name="Winkler M.E."/>
        </authorList>
    </citation>
    <scope>NUCLEOTIDE SEQUENCE</scope>
</reference>
<dbReference type="AlphaFoldDB" id="A0A381NKV8"/>
<evidence type="ECO:0000259" key="1">
    <source>
        <dbReference type="PROSITE" id="PS50042"/>
    </source>
</evidence>
<dbReference type="GO" id="GO:0030552">
    <property type="term" value="F:cAMP binding"/>
    <property type="evidence" value="ECO:0007669"/>
    <property type="project" value="TreeGrafter"/>
</dbReference>
<dbReference type="Gene3D" id="2.60.120.10">
    <property type="entry name" value="Jelly Rolls"/>
    <property type="match status" value="1"/>
</dbReference>
<proteinExistence type="predicted"/>